<feature type="non-terminal residue" evidence="6">
    <location>
        <position position="253"/>
    </location>
</feature>
<sequence length="253" mass="26378">DDDNDTVLDVDDAFPLDASEWLDTDGDGTGNNADTDDDGDGMSDAQEVLNGTDPLLTDSDSDGVNDDVDAFPLDATESLDTDGDGVGNNADTDDDDDGVLDVDDAYPLLEKVQVLTTFPSPLSVVPGSAGRTLTVSYDTDPTGLLTSGIGVSAYFDSSKLSFVSMTALLNGDLVGITNLPGYVLGDPNDEDGDSNTDLKATIAYASLSGEFPDTSDSWPVPLFQLEFDVDDYATGESSVNYVVSAAVGFTPYA</sequence>
<dbReference type="InterPro" id="IPR028974">
    <property type="entry name" value="TSP_type-3_rpt"/>
</dbReference>
<reference evidence="6" key="1">
    <citation type="submission" date="2018-05" db="EMBL/GenBank/DDBJ databases">
        <authorList>
            <person name="Lanie J.A."/>
            <person name="Ng W.-L."/>
            <person name="Kazmierczak K.M."/>
            <person name="Andrzejewski T.M."/>
            <person name="Davidsen T.M."/>
            <person name="Wayne K.J."/>
            <person name="Tettelin H."/>
            <person name="Glass J.I."/>
            <person name="Rusch D."/>
            <person name="Podicherti R."/>
            <person name="Tsui H.-C.T."/>
            <person name="Winkler M.E."/>
        </authorList>
    </citation>
    <scope>NUCLEOTIDE SEQUENCE</scope>
</reference>
<dbReference type="EMBL" id="UINC01189912">
    <property type="protein sequence ID" value="SVE03810.1"/>
    <property type="molecule type" value="Genomic_DNA"/>
</dbReference>
<dbReference type="Gene3D" id="4.10.1080.10">
    <property type="entry name" value="TSP type-3 repeat"/>
    <property type="match status" value="2"/>
</dbReference>
<proteinExistence type="predicted"/>
<protein>
    <recommendedName>
        <fullName evidence="7">Cohesin domain-containing protein</fullName>
    </recommendedName>
</protein>
<evidence type="ECO:0000313" key="6">
    <source>
        <dbReference type="EMBL" id="SVE03810.1"/>
    </source>
</evidence>
<dbReference type="AlphaFoldDB" id="A0A383A866"/>
<keyword evidence="3" id="KW-0732">Signal</keyword>
<gene>
    <name evidence="6" type="ORF">METZ01_LOCUS456664</name>
</gene>
<evidence type="ECO:0000256" key="3">
    <source>
        <dbReference type="ARBA" id="ARBA00022729"/>
    </source>
</evidence>
<feature type="region of interest" description="Disordered" evidence="5">
    <location>
        <begin position="1"/>
        <end position="98"/>
    </location>
</feature>
<evidence type="ECO:0000256" key="1">
    <source>
        <dbReference type="ARBA" id="ARBA00004613"/>
    </source>
</evidence>
<feature type="non-terminal residue" evidence="6">
    <location>
        <position position="1"/>
    </location>
</feature>
<evidence type="ECO:0000256" key="5">
    <source>
        <dbReference type="SAM" id="MobiDB-lite"/>
    </source>
</evidence>
<evidence type="ECO:0000256" key="2">
    <source>
        <dbReference type="ARBA" id="ARBA00022525"/>
    </source>
</evidence>
<feature type="compositionally biased region" description="Acidic residues" evidence="5">
    <location>
        <begin position="59"/>
        <end position="69"/>
    </location>
</feature>
<evidence type="ECO:0008006" key="7">
    <source>
        <dbReference type="Google" id="ProtNLM"/>
    </source>
</evidence>
<accession>A0A383A866</accession>
<keyword evidence="4" id="KW-0106">Calcium</keyword>
<organism evidence="6">
    <name type="scientific">marine metagenome</name>
    <dbReference type="NCBI Taxonomy" id="408172"/>
    <lineage>
        <taxon>unclassified sequences</taxon>
        <taxon>metagenomes</taxon>
        <taxon>ecological metagenomes</taxon>
    </lineage>
</organism>
<name>A0A383A866_9ZZZZ</name>
<feature type="compositionally biased region" description="Acidic residues" evidence="5">
    <location>
        <begin position="1"/>
        <end position="26"/>
    </location>
</feature>
<dbReference type="Pfam" id="PF18884">
    <property type="entry name" value="TSP3_bac"/>
    <property type="match status" value="1"/>
</dbReference>
<keyword evidence="2" id="KW-0964">Secreted</keyword>
<dbReference type="SUPFAM" id="SSF103647">
    <property type="entry name" value="TSP type-3 repeat"/>
    <property type="match status" value="2"/>
</dbReference>
<dbReference type="InterPro" id="IPR059100">
    <property type="entry name" value="TSP3_bac"/>
</dbReference>
<comment type="subcellular location">
    <subcellularLocation>
        <location evidence="1">Secreted</location>
    </subcellularLocation>
</comment>
<evidence type="ECO:0000256" key="4">
    <source>
        <dbReference type="ARBA" id="ARBA00022837"/>
    </source>
</evidence>
<dbReference type="GO" id="GO:0005509">
    <property type="term" value="F:calcium ion binding"/>
    <property type="evidence" value="ECO:0007669"/>
    <property type="project" value="InterPro"/>
</dbReference>